<gene>
    <name evidence="1" type="ORF">TBRA_LOCUS15431</name>
</gene>
<reference evidence="1 2" key="1">
    <citation type="submission" date="2020-02" db="EMBL/GenBank/DDBJ databases">
        <authorList>
            <person name="Ferguson B K."/>
        </authorList>
    </citation>
    <scope>NUCLEOTIDE SEQUENCE [LARGE SCALE GENOMIC DNA]</scope>
</reference>
<protein>
    <submittedName>
        <fullName evidence="1">Uncharacterized protein</fullName>
    </submittedName>
</protein>
<sequence>MVLYRYAAQSGRRVIQPRQTHTPTPDSRVLAKTKAVHDLNDRCAELLCTGQYFPKWCANAIPNVPTIDLFPFAARYTTPKWLCSNVHSNYSSNNQPARSHDYPKATKRERTRPFNFRRLIIRPSTASAASSSSKKRTERASDECCFYDDDDDDLQVRRRCRIRFRVRFCAARESRRYAHNTTSIEDRVSRAPTAPRNSANRKIFINVDPRALILTRVRNSYMEISIEDLLRFTTLVSERETGTVDGRRYNIARSSVPGMIIVRLCRDAHRRA</sequence>
<accession>A0A6H5IZX9</accession>
<keyword evidence="2" id="KW-1185">Reference proteome</keyword>
<proteinExistence type="predicted"/>
<evidence type="ECO:0000313" key="2">
    <source>
        <dbReference type="Proteomes" id="UP000479190"/>
    </source>
</evidence>
<dbReference type="Proteomes" id="UP000479190">
    <property type="component" value="Unassembled WGS sequence"/>
</dbReference>
<dbReference type="AlphaFoldDB" id="A0A6H5IZX9"/>
<organism evidence="1 2">
    <name type="scientific">Trichogramma brassicae</name>
    <dbReference type="NCBI Taxonomy" id="86971"/>
    <lineage>
        <taxon>Eukaryota</taxon>
        <taxon>Metazoa</taxon>
        <taxon>Ecdysozoa</taxon>
        <taxon>Arthropoda</taxon>
        <taxon>Hexapoda</taxon>
        <taxon>Insecta</taxon>
        <taxon>Pterygota</taxon>
        <taxon>Neoptera</taxon>
        <taxon>Endopterygota</taxon>
        <taxon>Hymenoptera</taxon>
        <taxon>Apocrita</taxon>
        <taxon>Proctotrupomorpha</taxon>
        <taxon>Chalcidoidea</taxon>
        <taxon>Trichogrammatidae</taxon>
        <taxon>Trichogramma</taxon>
    </lineage>
</organism>
<dbReference type="EMBL" id="CADCXV010001350">
    <property type="protein sequence ID" value="CAB0043843.1"/>
    <property type="molecule type" value="Genomic_DNA"/>
</dbReference>
<name>A0A6H5IZX9_9HYME</name>
<evidence type="ECO:0000313" key="1">
    <source>
        <dbReference type="EMBL" id="CAB0043843.1"/>
    </source>
</evidence>